<dbReference type="EMBL" id="JARKHS020004831">
    <property type="protein sequence ID" value="KAK8784131.1"/>
    <property type="molecule type" value="Genomic_DNA"/>
</dbReference>
<gene>
    <name evidence="3" type="ORF">V5799_009501</name>
    <name evidence="2" type="ORF">V5799_009504</name>
</gene>
<evidence type="ECO:0000313" key="4">
    <source>
        <dbReference type="Proteomes" id="UP001321473"/>
    </source>
</evidence>
<keyword evidence="4" id="KW-1185">Reference proteome</keyword>
<comment type="caution">
    <text evidence="2">The sequence shown here is derived from an EMBL/GenBank/DDBJ whole genome shotgun (WGS) entry which is preliminary data.</text>
</comment>
<sequence length="127" mass="13598">MDEASACLSEVPKEAATGYPVKRLYPSTEPFGESAHWSSPKDSESDSALPGSALETPEVPSSGPRLISAAPSVLALTRSLPPPGRLSPSSDDEQRMLPPLDKHEGSRAMTEIPSRQVRLFLILNSTE</sequence>
<accession>A0AAQ4FBK5</accession>
<proteinExistence type="predicted"/>
<evidence type="ECO:0000313" key="2">
    <source>
        <dbReference type="EMBL" id="KAK8784131.1"/>
    </source>
</evidence>
<reference evidence="2" key="3">
    <citation type="submission" date="2024-02" db="EMBL/GenBank/DDBJ databases">
        <authorList>
            <person name="Mcdaniel E.A."/>
            <person name="Celebi F.M."/>
            <person name="Reiter T."/>
            <person name="Weiss E.C."/>
            <person name="Chou S."/>
        </authorList>
    </citation>
    <scope>NUCLEOTIDE SEQUENCE</scope>
    <source>
        <strain evidence="2">F_SG_1</strain>
        <tissue evidence="2">Salivary glands</tissue>
    </source>
</reference>
<reference evidence="2 4" key="1">
    <citation type="journal article" date="2023" name="Arcadia Sci">
        <title>De novo assembly of a long-read Amblyomma americanum tick genome.</title>
        <authorList>
            <person name="Chou S."/>
            <person name="Poskanzer K.E."/>
            <person name="Rollins M."/>
            <person name="Thuy-Boun P.S."/>
        </authorList>
    </citation>
    <scope>NUCLEOTIDE SEQUENCE [LARGE SCALE GENOMIC DNA]</scope>
    <source>
        <strain evidence="2">F_SG_1</strain>
        <tissue evidence="2">Salivary glands</tissue>
    </source>
</reference>
<name>A0AAQ4FBK5_AMBAM</name>
<dbReference type="AlphaFoldDB" id="A0AAQ4FBK5"/>
<evidence type="ECO:0000256" key="1">
    <source>
        <dbReference type="SAM" id="MobiDB-lite"/>
    </source>
</evidence>
<dbReference type="Proteomes" id="UP001321473">
    <property type="component" value="Unassembled WGS sequence"/>
</dbReference>
<evidence type="ECO:0000313" key="3">
    <source>
        <dbReference type="EMBL" id="KAK8784134.1"/>
    </source>
</evidence>
<protein>
    <submittedName>
        <fullName evidence="2">Uncharacterized protein</fullName>
    </submittedName>
</protein>
<feature type="region of interest" description="Disordered" evidence="1">
    <location>
        <begin position="1"/>
        <end position="111"/>
    </location>
</feature>
<organism evidence="2 4">
    <name type="scientific">Amblyomma americanum</name>
    <name type="common">Lone star tick</name>
    <dbReference type="NCBI Taxonomy" id="6943"/>
    <lineage>
        <taxon>Eukaryota</taxon>
        <taxon>Metazoa</taxon>
        <taxon>Ecdysozoa</taxon>
        <taxon>Arthropoda</taxon>
        <taxon>Chelicerata</taxon>
        <taxon>Arachnida</taxon>
        <taxon>Acari</taxon>
        <taxon>Parasitiformes</taxon>
        <taxon>Ixodida</taxon>
        <taxon>Ixodoidea</taxon>
        <taxon>Ixodidae</taxon>
        <taxon>Amblyomminae</taxon>
        <taxon>Amblyomma</taxon>
    </lineage>
</organism>
<feature type="compositionally biased region" description="Basic and acidic residues" evidence="1">
    <location>
        <begin position="92"/>
        <end position="106"/>
    </location>
</feature>
<dbReference type="EMBL" id="JARKHS020004829">
    <property type="protein sequence ID" value="KAK8784134.1"/>
    <property type="molecule type" value="Genomic_DNA"/>
</dbReference>
<reference evidence="2" key="2">
    <citation type="submission" date="2023-03" db="EMBL/GenBank/DDBJ databases">
        <authorList>
            <person name="Thuy-Boun P."/>
        </authorList>
    </citation>
    <scope>NUCLEOTIDE SEQUENCE</scope>
    <source>
        <strain evidence="2">F_SG_1</strain>
        <tissue evidence="2">Salivary glands</tissue>
    </source>
</reference>